<dbReference type="Gene3D" id="3.30.565.10">
    <property type="entry name" value="Histidine kinase-like ATPase, C-terminal domain"/>
    <property type="match status" value="1"/>
</dbReference>
<feature type="domain" description="PAC" evidence="13">
    <location>
        <begin position="337"/>
        <end position="388"/>
    </location>
</feature>
<dbReference type="Pfam" id="PF00072">
    <property type="entry name" value="Response_reg"/>
    <property type="match status" value="1"/>
</dbReference>
<dbReference type="Pfam" id="PF02518">
    <property type="entry name" value="HATPase_c"/>
    <property type="match status" value="1"/>
</dbReference>
<keyword evidence="6" id="KW-0418">Kinase</keyword>
<feature type="domain" description="PAS" evidence="12">
    <location>
        <begin position="158"/>
        <end position="203"/>
    </location>
</feature>
<evidence type="ECO:0000313" key="15">
    <source>
        <dbReference type="Proteomes" id="UP001489509"/>
    </source>
</evidence>
<feature type="modified residue" description="4-aspartylphosphate" evidence="9">
    <location>
        <position position="1473"/>
    </location>
</feature>
<dbReference type="InterPro" id="IPR001610">
    <property type="entry name" value="PAC"/>
</dbReference>
<dbReference type="InterPro" id="IPR013655">
    <property type="entry name" value="PAS_fold_3"/>
</dbReference>
<dbReference type="InterPro" id="IPR003661">
    <property type="entry name" value="HisK_dim/P_dom"/>
</dbReference>
<comment type="catalytic activity">
    <reaction evidence="1">
        <text>ATP + protein L-histidine = ADP + protein N-phospho-L-histidine.</text>
        <dbReference type="EC" id="2.7.13.3"/>
    </reaction>
</comment>
<dbReference type="PRINTS" id="PR00344">
    <property type="entry name" value="BCTRLSENSOR"/>
</dbReference>
<dbReference type="InterPro" id="IPR000700">
    <property type="entry name" value="PAS-assoc_C"/>
</dbReference>
<dbReference type="PROSITE" id="PS50112">
    <property type="entry name" value="PAS"/>
    <property type="match status" value="1"/>
</dbReference>
<accession>A0ABV1DWD7</accession>
<dbReference type="SUPFAM" id="SSF55874">
    <property type="entry name" value="ATPase domain of HSP90 chaperone/DNA topoisomerase II/histidine kinase"/>
    <property type="match status" value="1"/>
</dbReference>
<keyword evidence="7" id="KW-0902">Two-component regulatory system</keyword>
<dbReference type="InterPro" id="IPR005467">
    <property type="entry name" value="His_kinase_dom"/>
</dbReference>
<evidence type="ECO:0000256" key="6">
    <source>
        <dbReference type="ARBA" id="ARBA00022777"/>
    </source>
</evidence>
<dbReference type="InterPro" id="IPR036097">
    <property type="entry name" value="HisK_dim/P_sf"/>
</dbReference>
<evidence type="ECO:0000256" key="3">
    <source>
        <dbReference type="ARBA" id="ARBA00018672"/>
    </source>
</evidence>
<evidence type="ECO:0000256" key="9">
    <source>
        <dbReference type="PROSITE-ProRule" id="PRU00169"/>
    </source>
</evidence>
<dbReference type="SMART" id="SM00091">
    <property type="entry name" value="PAS"/>
    <property type="match status" value="5"/>
</dbReference>
<dbReference type="SUPFAM" id="SSF55785">
    <property type="entry name" value="PYP-like sensor domain (PAS domain)"/>
    <property type="match status" value="4"/>
</dbReference>
<dbReference type="RefSeq" id="WP_349217651.1">
    <property type="nucleotide sequence ID" value="NZ_JBBMFD010000001.1"/>
</dbReference>
<keyword evidence="15" id="KW-1185">Reference proteome</keyword>
<keyword evidence="4 9" id="KW-0597">Phosphoprotein</keyword>
<reference evidence="14 15" key="1">
    <citation type="submission" date="2024-03" db="EMBL/GenBank/DDBJ databases">
        <title>Human intestinal bacterial collection.</title>
        <authorList>
            <person name="Pauvert C."/>
            <person name="Hitch T.C.A."/>
            <person name="Clavel T."/>
        </authorList>
    </citation>
    <scope>NUCLEOTIDE SEQUENCE [LARGE SCALE GENOMIC DNA]</scope>
    <source>
        <strain evidence="14 15">CLA-JM-H44</strain>
    </source>
</reference>
<protein>
    <recommendedName>
        <fullName evidence="3">Stage 0 sporulation protein A homolog</fullName>
        <ecNumber evidence="2">2.7.13.3</ecNumber>
    </recommendedName>
</protein>
<dbReference type="Gene3D" id="3.40.50.2300">
    <property type="match status" value="1"/>
</dbReference>
<dbReference type="SMART" id="SM00387">
    <property type="entry name" value="HATPase_c"/>
    <property type="match status" value="1"/>
</dbReference>
<dbReference type="Gene3D" id="1.10.287.130">
    <property type="match status" value="1"/>
</dbReference>
<dbReference type="Proteomes" id="UP001489509">
    <property type="component" value="Unassembled WGS sequence"/>
</dbReference>
<dbReference type="InterPro" id="IPR004358">
    <property type="entry name" value="Sig_transdc_His_kin-like_C"/>
</dbReference>
<evidence type="ECO:0000256" key="7">
    <source>
        <dbReference type="ARBA" id="ARBA00023012"/>
    </source>
</evidence>
<dbReference type="NCBIfam" id="TIGR00229">
    <property type="entry name" value="sensory_box"/>
    <property type="match status" value="1"/>
</dbReference>
<dbReference type="CDD" id="cd00130">
    <property type="entry name" value="PAS"/>
    <property type="match status" value="2"/>
</dbReference>
<dbReference type="PROSITE" id="PS50113">
    <property type="entry name" value="PAC"/>
    <property type="match status" value="2"/>
</dbReference>
<dbReference type="SMART" id="SM00448">
    <property type="entry name" value="REC"/>
    <property type="match status" value="1"/>
</dbReference>
<dbReference type="InterPro" id="IPR011006">
    <property type="entry name" value="CheY-like_superfamily"/>
</dbReference>
<evidence type="ECO:0000256" key="5">
    <source>
        <dbReference type="ARBA" id="ARBA00022679"/>
    </source>
</evidence>
<name>A0ABV1DWD7_9FIRM</name>
<sequence>MTWESSLSSDQMTAVLDNAPVAIYVSAFDSYELLYANQLAKDLFDCKEDIPGLTCYQAAGFARPCPFCRCSKLTRSQLFVREFLHPRTGRIYQLSGKLLDWAGKPAHIEYILDITDKRQEEDRAEALKEQLQTTFRSIPCGLCVYQFDKEKISPVSHNPAFYEIMGYSQEHIQAVEQETSFLGVHPQDLAQLKKTIQEAIRKDGLLSHTYRLWNDRKREYRFIRLDGSVKSQPDGKKLLYGVYTDVSEPLRLEKELASANEKMQDIVNAIPGGVAIYKVSDIFETVYFSDGVPALTGYSVEEYQELIKKDAVQMTYWEDTAMVVARARQVIETHEGAEFEFRKQHRDGYIVWVRAQVRWLGKEEGRPLLHCVFHNISDLKEAQLEMDHLVNSIPGGIASYRVEGKRFVPTFYSDGVMALSGHSREEFEKLVGEDTLNVVYEPDRGRVTAAVKSSLRSGQVLDVFFRMRHKDGRLIWVHLNGRRMGPLSDHTRFYAVLTGMSAETRLFQSIANETADGIYVIDRESFDLLYVSETKGLFAKGPDCIGKKCYAALHGKNAPCGFCTLKSHRPDGEEHEMRVDGTNRYFSTRFRKTDWNGIPAYVKYVRDVTEEVTTRKEKKRLEQYFQTVVKNLPGGVAVVRYGPDGSMTPEYLSDGFAVMTSMTLEEAWALYRQDAMAGVYPDDWDHVRKQMEAYIASGENHWEIVYRLKTGEGGYLWVKNTLSMIQNEEGEQRVYAFYHDMTREREEQERIRRQYNELILQHYRAPDPNAVLVGHCNITQNRILEIIDHTDSDLLGTFGMVREEFFTGLSRLVMDDGERQQFLQTYLNAPSLAAFRRNDTEQIQRCFIKLPGEPKGRYVQIKMNMVATPDSGDVTGILTVTDVTEQTVSDRILYQLSVSGNEFVVDLDLTRDSYTVISCSKNDGCLPPRTGRHSQWVKRMLEEKVVPRDREAYQRGLDPQQMLLRLQTGGSYTFAFSIVDDNADIRTKNMTVFAIDLRLGRVCLSRTDITDSLREQQGLLNMMAYTFELMAFIDVRKKSLTMYTRRTVLENLPPYCMDHYDTNVKKFVGHYHLDEEEGQARTQFQIQTILKKLGEKPAGYDFVLPYRDEEGLRYKQVNVLWGDENHRTVCLVRADVTDMLAAERQTKEALEKALAAAKKANRAKSDFLSAMSHDIRTPMNAIMGMTALAVAHLDDRDRVADCLHKISISSKHLLSLINDVLDMSKIEQSKVTFNRMKVSLPELLDQLSAMMGPQARAAGLRFTIVTQEIRHACFYGDPLRINQILINLLSNAIKFTPKGGRVDFLVEETDARQPGLACYRFTVSDTGIGMSQEFLPHLFEPFTRSPGAARVEGTGLGLSVTKGLLDQMGGHISVESRENHGSVFCVELVCEIAPAQEAVHPKDLAGASSNGAEQMPLAGYRFLVAEDNAINAEILCELLAMFGAESEVRTDGVQTVEAFCAAAEGAYDAILMDIQMPQMNGYEATRVIRETGRPDAKRIPIIAMTANAFAEDVQASLDAGMTAHIAKPIDVEVLRDTLAGALGRHENKTHL</sequence>
<evidence type="ECO:0000313" key="14">
    <source>
        <dbReference type="EMBL" id="MEQ2439375.1"/>
    </source>
</evidence>
<evidence type="ECO:0000256" key="4">
    <source>
        <dbReference type="ARBA" id="ARBA00022553"/>
    </source>
</evidence>
<evidence type="ECO:0000256" key="1">
    <source>
        <dbReference type="ARBA" id="ARBA00000085"/>
    </source>
</evidence>
<evidence type="ECO:0000259" key="11">
    <source>
        <dbReference type="PROSITE" id="PS50110"/>
    </source>
</evidence>
<dbReference type="PROSITE" id="PS50110">
    <property type="entry name" value="RESPONSE_REGULATORY"/>
    <property type="match status" value="1"/>
</dbReference>
<dbReference type="PANTHER" id="PTHR43047">
    <property type="entry name" value="TWO-COMPONENT HISTIDINE PROTEIN KINASE"/>
    <property type="match status" value="1"/>
</dbReference>
<evidence type="ECO:0000259" key="12">
    <source>
        <dbReference type="PROSITE" id="PS50112"/>
    </source>
</evidence>
<evidence type="ECO:0000256" key="8">
    <source>
        <dbReference type="ARBA" id="ARBA00024867"/>
    </source>
</evidence>
<keyword evidence="5" id="KW-0808">Transferase</keyword>
<dbReference type="SUPFAM" id="SSF52172">
    <property type="entry name" value="CheY-like"/>
    <property type="match status" value="1"/>
</dbReference>
<dbReference type="SMART" id="SM00388">
    <property type="entry name" value="HisKA"/>
    <property type="match status" value="1"/>
</dbReference>
<comment type="caution">
    <text evidence="14">The sequence shown here is derived from an EMBL/GenBank/DDBJ whole genome shotgun (WGS) entry which is preliminary data.</text>
</comment>
<dbReference type="InterPro" id="IPR003594">
    <property type="entry name" value="HATPase_dom"/>
</dbReference>
<dbReference type="Gene3D" id="3.30.450.20">
    <property type="entry name" value="PAS domain"/>
    <property type="match status" value="4"/>
</dbReference>
<gene>
    <name evidence="14" type="ORF">WMO26_00885</name>
</gene>
<dbReference type="Pfam" id="PF00512">
    <property type="entry name" value="HisKA"/>
    <property type="match status" value="1"/>
</dbReference>
<dbReference type="PANTHER" id="PTHR43047:SF72">
    <property type="entry name" value="OSMOSENSING HISTIDINE PROTEIN KINASE SLN1"/>
    <property type="match status" value="1"/>
</dbReference>
<dbReference type="EC" id="2.7.13.3" evidence="2"/>
<dbReference type="EMBL" id="JBBMFD010000001">
    <property type="protein sequence ID" value="MEQ2439375.1"/>
    <property type="molecule type" value="Genomic_DNA"/>
</dbReference>
<dbReference type="Pfam" id="PF08447">
    <property type="entry name" value="PAS_3"/>
    <property type="match status" value="4"/>
</dbReference>
<dbReference type="CDD" id="cd00082">
    <property type="entry name" value="HisKA"/>
    <property type="match status" value="1"/>
</dbReference>
<feature type="domain" description="Response regulatory" evidence="11">
    <location>
        <begin position="1421"/>
        <end position="1542"/>
    </location>
</feature>
<comment type="function">
    <text evidence="8">May play the central regulatory role in sporulation. It may be an element of the effector pathway responsible for the activation of sporulation genes in response to nutritional stress. Spo0A may act in concert with spo0H (a sigma factor) to control the expression of some genes that are critical to the sporulation process.</text>
</comment>
<proteinExistence type="predicted"/>
<evidence type="ECO:0000259" key="10">
    <source>
        <dbReference type="PROSITE" id="PS50109"/>
    </source>
</evidence>
<dbReference type="InterPro" id="IPR000014">
    <property type="entry name" value="PAS"/>
</dbReference>
<dbReference type="Pfam" id="PF13188">
    <property type="entry name" value="PAS_8"/>
    <property type="match status" value="1"/>
</dbReference>
<feature type="domain" description="Histidine kinase" evidence="10">
    <location>
        <begin position="1170"/>
        <end position="1392"/>
    </location>
</feature>
<dbReference type="SUPFAM" id="SSF47384">
    <property type="entry name" value="Homodimeric domain of signal transducing histidine kinase"/>
    <property type="match status" value="1"/>
</dbReference>
<dbReference type="InterPro" id="IPR035965">
    <property type="entry name" value="PAS-like_dom_sf"/>
</dbReference>
<feature type="domain" description="PAC" evidence="13">
    <location>
        <begin position="702"/>
        <end position="753"/>
    </location>
</feature>
<dbReference type="InterPro" id="IPR036890">
    <property type="entry name" value="HATPase_C_sf"/>
</dbReference>
<dbReference type="CDD" id="cd17546">
    <property type="entry name" value="REC_hyHK_CKI1_RcsC-like"/>
    <property type="match status" value="1"/>
</dbReference>
<dbReference type="SMART" id="SM00086">
    <property type="entry name" value="PAC"/>
    <property type="match status" value="4"/>
</dbReference>
<evidence type="ECO:0000259" key="13">
    <source>
        <dbReference type="PROSITE" id="PS50113"/>
    </source>
</evidence>
<dbReference type="CDD" id="cd16922">
    <property type="entry name" value="HATPase_EvgS-ArcB-TorS-like"/>
    <property type="match status" value="1"/>
</dbReference>
<evidence type="ECO:0000256" key="2">
    <source>
        <dbReference type="ARBA" id="ARBA00012438"/>
    </source>
</evidence>
<dbReference type="PROSITE" id="PS50109">
    <property type="entry name" value="HIS_KIN"/>
    <property type="match status" value="1"/>
</dbReference>
<dbReference type="InterPro" id="IPR001789">
    <property type="entry name" value="Sig_transdc_resp-reg_receiver"/>
</dbReference>
<organism evidence="14 15">
    <name type="scientific">Solibaculum intestinale</name>
    <dbReference type="NCBI Taxonomy" id="3133165"/>
    <lineage>
        <taxon>Bacteria</taxon>
        <taxon>Bacillati</taxon>
        <taxon>Bacillota</taxon>
        <taxon>Clostridia</taxon>
        <taxon>Eubacteriales</taxon>
        <taxon>Oscillospiraceae</taxon>
        <taxon>Solibaculum</taxon>
    </lineage>
</organism>